<evidence type="ECO:0000256" key="1">
    <source>
        <dbReference type="SAM" id="MobiDB-lite"/>
    </source>
</evidence>
<accession>A0AAE1RP66</accession>
<dbReference type="EMBL" id="JAVYJV010000014">
    <property type="protein sequence ID" value="KAK4354531.1"/>
    <property type="molecule type" value="Genomic_DNA"/>
</dbReference>
<sequence>MKHKAFQQTRRARRWCGDQVVAGRQQWRNNSGDVMDDEDDGHLTSATEEGLKKIFLRIELKVLEDGAQQPRKIIAELATEFCQKSALCYKCSENHQWFDCQAGKYFSYDSSYEKRHFVSSAYMNDVSYEHNSNSEYDKYPNYDWNISEVIQPLQEENGSLEELMCKFIDGVEERFTKIDATLIQNDVAIENLTKQMSQLETPCENEPTQEDEHLEREVATLQDDSDSIKMIKNEQALADCEAMEEEFKTSSTLSHLQPSLEEKEKQMFKGRLFS</sequence>
<reference evidence="2" key="1">
    <citation type="submission" date="2023-12" db="EMBL/GenBank/DDBJ databases">
        <title>Genome assembly of Anisodus tanguticus.</title>
        <authorList>
            <person name="Wang Y.-J."/>
        </authorList>
    </citation>
    <scope>NUCLEOTIDE SEQUENCE</scope>
    <source>
        <strain evidence="2">KB-2021</strain>
        <tissue evidence="2">Leaf</tissue>
    </source>
</reference>
<evidence type="ECO:0000313" key="2">
    <source>
        <dbReference type="EMBL" id="KAK4354531.1"/>
    </source>
</evidence>
<dbReference type="Proteomes" id="UP001291623">
    <property type="component" value="Unassembled WGS sequence"/>
</dbReference>
<organism evidence="2 3">
    <name type="scientific">Anisodus tanguticus</name>
    <dbReference type="NCBI Taxonomy" id="243964"/>
    <lineage>
        <taxon>Eukaryota</taxon>
        <taxon>Viridiplantae</taxon>
        <taxon>Streptophyta</taxon>
        <taxon>Embryophyta</taxon>
        <taxon>Tracheophyta</taxon>
        <taxon>Spermatophyta</taxon>
        <taxon>Magnoliopsida</taxon>
        <taxon>eudicotyledons</taxon>
        <taxon>Gunneridae</taxon>
        <taxon>Pentapetalae</taxon>
        <taxon>asterids</taxon>
        <taxon>lamiids</taxon>
        <taxon>Solanales</taxon>
        <taxon>Solanaceae</taxon>
        <taxon>Solanoideae</taxon>
        <taxon>Hyoscyameae</taxon>
        <taxon>Anisodus</taxon>
    </lineage>
</organism>
<name>A0AAE1RP66_9SOLA</name>
<protein>
    <submittedName>
        <fullName evidence="2">Uncharacterized protein</fullName>
    </submittedName>
</protein>
<feature type="region of interest" description="Disordered" evidence="1">
    <location>
        <begin position="248"/>
        <end position="274"/>
    </location>
</feature>
<gene>
    <name evidence="2" type="ORF">RND71_026725</name>
</gene>
<comment type="caution">
    <text evidence="2">The sequence shown here is derived from an EMBL/GenBank/DDBJ whole genome shotgun (WGS) entry which is preliminary data.</text>
</comment>
<proteinExistence type="predicted"/>
<dbReference type="AlphaFoldDB" id="A0AAE1RP66"/>
<keyword evidence="3" id="KW-1185">Reference proteome</keyword>
<evidence type="ECO:0000313" key="3">
    <source>
        <dbReference type="Proteomes" id="UP001291623"/>
    </source>
</evidence>